<evidence type="ECO:0000313" key="5">
    <source>
        <dbReference type="EMBL" id="KZV88609.1"/>
    </source>
</evidence>
<dbReference type="SUPFAM" id="SSF50129">
    <property type="entry name" value="GroES-like"/>
    <property type="match status" value="1"/>
</dbReference>
<dbReference type="Proteomes" id="UP000077266">
    <property type="component" value="Unassembled WGS sequence"/>
</dbReference>
<keyword evidence="2" id="KW-0479">Metal-binding</keyword>
<feature type="domain" description="Alcohol dehydrogenase-like N-terminal" evidence="4">
    <location>
        <begin position="33"/>
        <end position="152"/>
    </location>
</feature>
<dbReference type="AlphaFoldDB" id="A0A166A5C4"/>
<dbReference type="GO" id="GO:0046872">
    <property type="term" value="F:metal ion binding"/>
    <property type="evidence" value="ECO:0007669"/>
    <property type="project" value="UniProtKB-KW"/>
</dbReference>
<evidence type="ECO:0000259" key="4">
    <source>
        <dbReference type="Pfam" id="PF08240"/>
    </source>
</evidence>
<dbReference type="EMBL" id="KV426096">
    <property type="protein sequence ID" value="KZV88609.1"/>
    <property type="molecule type" value="Genomic_DNA"/>
</dbReference>
<comment type="cofactor">
    <cofactor evidence="1">
        <name>Zn(2+)</name>
        <dbReference type="ChEBI" id="CHEBI:29105"/>
    </cofactor>
</comment>
<dbReference type="PANTHER" id="PTHR42813:SF2">
    <property type="entry name" value="DEHYDROGENASE, ZINC-CONTAINING, PUTATIVE (AFU_ORTHOLOGUE AFUA_2G02810)-RELATED"/>
    <property type="match status" value="1"/>
</dbReference>
<evidence type="ECO:0000256" key="3">
    <source>
        <dbReference type="ARBA" id="ARBA00022833"/>
    </source>
</evidence>
<dbReference type="InterPro" id="IPR011032">
    <property type="entry name" value="GroES-like_sf"/>
</dbReference>
<dbReference type="SUPFAM" id="SSF51735">
    <property type="entry name" value="NAD(P)-binding Rossmann-fold domains"/>
    <property type="match status" value="1"/>
</dbReference>
<evidence type="ECO:0000313" key="6">
    <source>
        <dbReference type="Proteomes" id="UP000077266"/>
    </source>
</evidence>
<name>A0A166A5C4_EXIGL</name>
<dbReference type="InterPro" id="IPR013154">
    <property type="entry name" value="ADH-like_N"/>
</dbReference>
<dbReference type="Gene3D" id="3.90.180.10">
    <property type="entry name" value="Medium-chain alcohol dehydrogenases, catalytic domain"/>
    <property type="match status" value="2"/>
</dbReference>
<dbReference type="PANTHER" id="PTHR42813">
    <property type="entry name" value="ZINC-TYPE ALCOHOL DEHYDROGENASE-LIKE"/>
    <property type="match status" value="1"/>
</dbReference>
<keyword evidence="6" id="KW-1185">Reference proteome</keyword>
<protein>
    <recommendedName>
        <fullName evidence="4">Alcohol dehydrogenase-like N-terminal domain-containing protein</fullName>
    </recommendedName>
</protein>
<keyword evidence="3" id="KW-0862">Zinc</keyword>
<gene>
    <name evidence="5" type="ORF">EXIGLDRAFT_722579</name>
</gene>
<dbReference type="STRING" id="1314781.A0A166A5C4"/>
<dbReference type="InterPro" id="IPR036291">
    <property type="entry name" value="NAD(P)-bd_dom_sf"/>
</dbReference>
<dbReference type="InParanoid" id="A0A166A5C4"/>
<organism evidence="5 6">
    <name type="scientific">Exidia glandulosa HHB12029</name>
    <dbReference type="NCBI Taxonomy" id="1314781"/>
    <lineage>
        <taxon>Eukaryota</taxon>
        <taxon>Fungi</taxon>
        <taxon>Dikarya</taxon>
        <taxon>Basidiomycota</taxon>
        <taxon>Agaricomycotina</taxon>
        <taxon>Agaricomycetes</taxon>
        <taxon>Auriculariales</taxon>
        <taxon>Exidiaceae</taxon>
        <taxon>Exidia</taxon>
    </lineage>
</organism>
<evidence type="ECO:0000256" key="1">
    <source>
        <dbReference type="ARBA" id="ARBA00001947"/>
    </source>
</evidence>
<reference evidence="5 6" key="1">
    <citation type="journal article" date="2016" name="Mol. Biol. Evol.">
        <title>Comparative Genomics of Early-Diverging Mushroom-Forming Fungi Provides Insights into the Origins of Lignocellulose Decay Capabilities.</title>
        <authorList>
            <person name="Nagy L.G."/>
            <person name="Riley R."/>
            <person name="Tritt A."/>
            <person name="Adam C."/>
            <person name="Daum C."/>
            <person name="Floudas D."/>
            <person name="Sun H."/>
            <person name="Yadav J.S."/>
            <person name="Pangilinan J."/>
            <person name="Larsson K.H."/>
            <person name="Matsuura K."/>
            <person name="Barry K."/>
            <person name="Labutti K."/>
            <person name="Kuo R."/>
            <person name="Ohm R.A."/>
            <person name="Bhattacharya S.S."/>
            <person name="Shirouzu T."/>
            <person name="Yoshinaga Y."/>
            <person name="Martin F.M."/>
            <person name="Grigoriev I.V."/>
            <person name="Hibbett D.S."/>
        </authorList>
    </citation>
    <scope>NUCLEOTIDE SEQUENCE [LARGE SCALE GENOMIC DNA]</scope>
    <source>
        <strain evidence="5 6">HHB12029</strain>
    </source>
</reference>
<accession>A0A166A5C4</accession>
<dbReference type="Gene3D" id="3.40.50.720">
    <property type="entry name" value="NAD(P)-binding Rossmann-like Domain"/>
    <property type="match status" value="1"/>
</dbReference>
<proteinExistence type="predicted"/>
<evidence type="ECO:0000256" key="2">
    <source>
        <dbReference type="ARBA" id="ARBA00022723"/>
    </source>
</evidence>
<sequence length="425" mass="46048">MSELPDTYKAVKLYLPSRDIRVEDVPKPEISNPDDAIVRIELAGLCGSDLHCYRGNEPFSGPFICGHEFVGRVVALGTSFLSANASANVSGRPELYSTLSLGDRVISPFTSSCSECQACRLGFFCRCTHARLFGTPTLPGGQAQYIVVPHAGGTLSKAPTDPSLPLGTIPEFALLLLADILPTGYFAALQVLNHPNILPCLTARPFPQLSPLLQDVVYAFWQPAFGAEDASLDIAVVGLGPVGVCALIALLDFLFPDGKTRLGPSTPRIVGIDPLPLRRTRAQQIISEYWSNVSVEFVAPEDAPEDTFNGVLEVVGSNNALALSYKLIKPFGVISSVGVHNNEKDLPFSGGLMYDKNVSLSFGRCPVRALMPLATDLLLRRRDIFTAIGTETALVERIVPLSEAREAYEKFDKGIWGKVLFDPWK</sequence>
<dbReference type="Pfam" id="PF08240">
    <property type="entry name" value="ADH_N"/>
    <property type="match status" value="1"/>
</dbReference>
<dbReference type="OrthoDB" id="3941538at2759"/>